<dbReference type="Gene3D" id="1.10.510.10">
    <property type="entry name" value="Transferase(Phosphotransferase) domain 1"/>
    <property type="match status" value="1"/>
</dbReference>
<dbReference type="RefSeq" id="XP_029221324.1">
    <property type="nucleotide sequence ID" value="XM_029362359.1"/>
</dbReference>
<evidence type="ECO:0000313" key="4">
    <source>
        <dbReference type="EMBL" id="PFH37315.1"/>
    </source>
</evidence>
<dbReference type="Pfam" id="PF00069">
    <property type="entry name" value="Pkinase"/>
    <property type="match status" value="1"/>
</dbReference>
<keyword evidence="2" id="KW-0732">Signal</keyword>
<dbReference type="GeneID" id="40308754"/>
<comment type="caution">
    <text evidence="4">The sequence shown here is derived from an EMBL/GenBank/DDBJ whole genome shotgun (WGS) entry which is preliminary data.</text>
</comment>
<dbReference type="PANTHER" id="PTHR44167:SF24">
    <property type="entry name" value="SERINE_THREONINE-PROTEIN KINASE CHK2"/>
    <property type="match status" value="1"/>
</dbReference>
<feature type="compositionally biased region" description="Low complexity" evidence="1">
    <location>
        <begin position="230"/>
        <end position="239"/>
    </location>
</feature>
<dbReference type="PROSITE" id="PS00108">
    <property type="entry name" value="PROTEIN_KINASE_ST"/>
    <property type="match status" value="1"/>
</dbReference>
<dbReference type="GO" id="GO:0044773">
    <property type="term" value="P:mitotic DNA damage checkpoint signaling"/>
    <property type="evidence" value="ECO:0007669"/>
    <property type="project" value="TreeGrafter"/>
</dbReference>
<dbReference type="GO" id="GO:0005634">
    <property type="term" value="C:nucleus"/>
    <property type="evidence" value="ECO:0007669"/>
    <property type="project" value="TreeGrafter"/>
</dbReference>
<protein>
    <recommendedName>
        <fullName evidence="3">Protein kinase domain-containing protein</fullName>
    </recommendedName>
</protein>
<proteinExistence type="predicted"/>
<organism evidence="4 5">
    <name type="scientific">Besnoitia besnoiti</name>
    <name type="common">Apicomplexan protozoan</name>
    <dbReference type="NCBI Taxonomy" id="94643"/>
    <lineage>
        <taxon>Eukaryota</taxon>
        <taxon>Sar</taxon>
        <taxon>Alveolata</taxon>
        <taxon>Apicomplexa</taxon>
        <taxon>Conoidasida</taxon>
        <taxon>Coccidia</taxon>
        <taxon>Eucoccidiorida</taxon>
        <taxon>Eimeriorina</taxon>
        <taxon>Sarcocystidae</taxon>
        <taxon>Besnoitia</taxon>
    </lineage>
</organism>
<dbReference type="STRING" id="94643.A0A2A9MH69"/>
<dbReference type="InterPro" id="IPR008271">
    <property type="entry name" value="Ser/Thr_kinase_AS"/>
</dbReference>
<evidence type="ECO:0000259" key="3">
    <source>
        <dbReference type="PROSITE" id="PS50011"/>
    </source>
</evidence>
<sequence>MRHTVVFIIPRCWVFFGILFFPCMKHGETLPEASLPYQRKKINSPPRNWSEWPGFRVSTTSPPYGDGDLELDEATAGLGVMPELSSVSSPPTASLPASAPFLPFRKLPLGHGEDRQDMSVNFDRDKQLRLQVPGVVQESASTGEVTGAGTIHVGSLPHPSVLQEKLRGIRRIISGSLPSRLHLVPLHSQQMGYTISFHANNPSFAERRSAGEPSVADGEARVAHGPAPGPSSSGTSPSAGATIPLSTVVSERGKAALANAAVRVAAAQMYIPAAAQLSAALDAALPAFSSFTVDISWPFPRTAKLTRGAILGSGSAAVVVAALEEGHQEVALRLLQVKGQARTSTLLGTYADEARATILKIVHLLGPANTQHALACGLAFPLYSGIIGTVGGGPAPQWALEDDTAPQFYTFVVAYPRATCSLADVLLSVRLPFSSIQSIIKQMILSVANLHSMGIVHGDIKPDNFLVTGAGDILLTDFDGAVKTQDGKGCNYLGTAKFRDLSTTEAVYRRASQGGNIDCSEERDTWALGISLYFVVCGEPPFNLLWVPVLKVRDTLRAAANNNESVSFTRCRHSGEKGFTDIKMALSAFLRHEPSARVLPKNAVRTWPMFQQP</sequence>
<dbReference type="Proteomes" id="UP000224006">
    <property type="component" value="Chromosome II"/>
</dbReference>
<gene>
    <name evidence="4" type="ORF">BESB_037730</name>
</gene>
<dbReference type="GO" id="GO:0004674">
    <property type="term" value="F:protein serine/threonine kinase activity"/>
    <property type="evidence" value="ECO:0007669"/>
    <property type="project" value="TreeGrafter"/>
</dbReference>
<dbReference type="EMBL" id="NWUJ01000002">
    <property type="protein sequence ID" value="PFH37315.1"/>
    <property type="molecule type" value="Genomic_DNA"/>
</dbReference>
<dbReference type="KEGG" id="bbes:BESB_037730"/>
<evidence type="ECO:0000256" key="2">
    <source>
        <dbReference type="SAM" id="SignalP"/>
    </source>
</evidence>
<feature type="signal peptide" evidence="2">
    <location>
        <begin position="1"/>
        <end position="27"/>
    </location>
</feature>
<evidence type="ECO:0000256" key="1">
    <source>
        <dbReference type="SAM" id="MobiDB-lite"/>
    </source>
</evidence>
<dbReference type="OrthoDB" id="4062651at2759"/>
<dbReference type="VEuPathDB" id="ToxoDB:BESB_037730"/>
<evidence type="ECO:0000313" key="5">
    <source>
        <dbReference type="Proteomes" id="UP000224006"/>
    </source>
</evidence>
<feature type="region of interest" description="Disordered" evidence="1">
    <location>
        <begin position="204"/>
        <end position="239"/>
    </location>
</feature>
<dbReference type="SUPFAM" id="SSF56112">
    <property type="entry name" value="Protein kinase-like (PK-like)"/>
    <property type="match status" value="1"/>
</dbReference>
<dbReference type="PANTHER" id="PTHR44167">
    <property type="entry name" value="OVARIAN-SPECIFIC SERINE/THREONINE-PROTEIN KINASE LOK-RELATED"/>
    <property type="match status" value="1"/>
</dbReference>
<feature type="chain" id="PRO_5013106405" description="Protein kinase domain-containing protein" evidence="2">
    <location>
        <begin position="28"/>
        <end position="613"/>
    </location>
</feature>
<feature type="domain" description="Protein kinase" evidence="3">
    <location>
        <begin position="305"/>
        <end position="610"/>
    </location>
</feature>
<reference evidence="4 5" key="1">
    <citation type="submission" date="2017-09" db="EMBL/GenBank/DDBJ databases">
        <title>Genome sequencing of Besnoitia besnoiti strain Bb-Ger1.</title>
        <authorList>
            <person name="Schares G."/>
            <person name="Venepally P."/>
            <person name="Lorenzi H.A."/>
        </authorList>
    </citation>
    <scope>NUCLEOTIDE SEQUENCE [LARGE SCALE GENOMIC DNA]</scope>
    <source>
        <strain evidence="4 5">Bb-Ger1</strain>
    </source>
</reference>
<name>A0A2A9MH69_BESBE</name>
<dbReference type="InterPro" id="IPR011009">
    <property type="entry name" value="Kinase-like_dom_sf"/>
</dbReference>
<keyword evidence="5" id="KW-1185">Reference proteome</keyword>
<dbReference type="GO" id="GO:0005524">
    <property type="term" value="F:ATP binding"/>
    <property type="evidence" value="ECO:0007669"/>
    <property type="project" value="InterPro"/>
</dbReference>
<dbReference type="InterPro" id="IPR000719">
    <property type="entry name" value="Prot_kinase_dom"/>
</dbReference>
<dbReference type="PROSITE" id="PS50011">
    <property type="entry name" value="PROTEIN_KINASE_DOM"/>
    <property type="match status" value="1"/>
</dbReference>
<dbReference type="AlphaFoldDB" id="A0A2A9MH69"/>
<dbReference type="SMART" id="SM00220">
    <property type="entry name" value="S_TKc"/>
    <property type="match status" value="1"/>
</dbReference>
<accession>A0A2A9MH69</accession>